<reference evidence="1 2" key="1">
    <citation type="submission" date="2019-02" db="EMBL/GenBank/DDBJ databases">
        <authorList>
            <person name="Goldberg S.R."/>
            <person name="Haltli B.A."/>
            <person name="Correa H."/>
            <person name="Russell K.G."/>
        </authorList>
    </citation>
    <scope>NUCLEOTIDE SEQUENCE [LARGE SCALE GENOMIC DNA]</scope>
    <source>
        <strain evidence="1 2">JCM 16186</strain>
    </source>
</reference>
<sequence>MIIDIDFADDIMEKIDIAINRYESSNGIELTTMATIPSGADLPKLFKRQNYCLPYYVRSASSIIQLSKTHYDLMVNSWTKEHPKLIENSLENTINKKLKNDMPAEAISNAIADKINNLLFDYNSVLETTRRVNNLNGIKDEEKILINHLNHYESLLRSDTKQIDTFYGIVLNKEISDLILQIYVRFISYRLALLNPQLESHTASSNSKDLKKIVWKGNQKELCELFIELQSKGWIEEIKQGDFFKTAKAIYNLFDLSHTQKNKNSDIETSFYQILKGNIDSQT</sequence>
<organism evidence="1 2">
    <name type="scientific">Fulvivirga kasyanovii</name>
    <dbReference type="NCBI Taxonomy" id="396812"/>
    <lineage>
        <taxon>Bacteria</taxon>
        <taxon>Pseudomonadati</taxon>
        <taxon>Bacteroidota</taxon>
        <taxon>Cytophagia</taxon>
        <taxon>Cytophagales</taxon>
        <taxon>Fulvivirgaceae</taxon>
        <taxon>Fulvivirga</taxon>
    </lineage>
</organism>
<gene>
    <name evidence="1" type="ORF">E1163_00680</name>
</gene>
<dbReference type="Proteomes" id="UP000798808">
    <property type="component" value="Unassembled WGS sequence"/>
</dbReference>
<proteinExistence type="predicted"/>
<dbReference type="RefSeq" id="WP_155168598.1">
    <property type="nucleotide sequence ID" value="NZ_SMLW01000183.1"/>
</dbReference>
<feature type="non-terminal residue" evidence="1">
    <location>
        <position position="283"/>
    </location>
</feature>
<evidence type="ECO:0000313" key="2">
    <source>
        <dbReference type="Proteomes" id="UP000798808"/>
    </source>
</evidence>
<dbReference type="EMBL" id="SMLW01000183">
    <property type="protein sequence ID" value="MTI23456.1"/>
    <property type="molecule type" value="Genomic_DNA"/>
</dbReference>
<protein>
    <submittedName>
        <fullName evidence="1">Uncharacterized protein</fullName>
    </submittedName>
</protein>
<comment type="caution">
    <text evidence="1">The sequence shown here is derived from an EMBL/GenBank/DDBJ whole genome shotgun (WGS) entry which is preliminary data.</text>
</comment>
<accession>A0ABW9RIE1</accession>
<evidence type="ECO:0000313" key="1">
    <source>
        <dbReference type="EMBL" id="MTI23456.1"/>
    </source>
</evidence>
<keyword evidence="2" id="KW-1185">Reference proteome</keyword>
<name>A0ABW9RIE1_9BACT</name>